<proteinExistence type="predicted"/>
<gene>
    <name evidence="1" type="ORF">Dsi01nite_104790</name>
</gene>
<keyword evidence="2" id="KW-1185">Reference proteome</keyword>
<sequence>MRGAAGVPCPTGGSNPLRSDNILIRRSPIAILLGLAGVEFWVLNGSRLTGIARWYPRLWTLFGEAWTE</sequence>
<evidence type="ECO:0000313" key="2">
    <source>
        <dbReference type="Proteomes" id="UP000660611"/>
    </source>
</evidence>
<comment type="caution">
    <text evidence="1">The sequence shown here is derived from an EMBL/GenBank/DDBJ whole genome shotgun (WGS) entry which is preliminary data.</text>
</comment>
<name>A0A919UJ88_9ACTN</name>
<organism evidence="1 2">
    <name type="scientific">Dactylosporangium siamense</name>
    <dbReference type="NCBI Taxonomy" id="685454"/>
    <lineage>
        <taxon>Bacteria</taxon>
        <taxon>Bacillati</taxon>
        <taxon>Actinomycetota</taxon>
        <taxon>Actinomycetes</taxon>
        <taxon>Micromonosporales</taxon>
        <taxon>Micromonosporaceae</taxon>
        <taxon>Dactylosporangium</taxon>
    </lineage>
</organism>
<evidence type="ECO:0000313" key="1">
    <source>
        <dbReference type="EMBL" id="GIG52438.1"/>
    </source>
</evidence>
<reference evidence="1" key="1">
    <citation type="submission" date="2021-01" db="EMBL/GenBank/DDBJ databases">
        <title>Whole genome shotgun sequence of Dactylosporangium siamense NBRC 106093.</title>
        <authorList>
            <person name="Komaki H."/>
            <person name="Tamura T."/>
        </authorList>
    </citation>
    <scope>NUCLEOTIDE SEQUENCE</scope>
    <source>
        <strain evidence="1">NBRC 106093</strain>
    </source>
</reference>
<dbReference type="EMBL" id="BONQ01000179">
    <property type="protein sequence ID" value="GIG52438.1"/>
    <property type="molecule type" value="Genomic_DNA"/>
</dbReference>
<accession>A0A919UJ88</accession>
<dbReference type="AlphaFoldDB" id="A0A919UJ88"/>
<dbReference type="Proteomes" id="UP000660611">
    <property type="component" value="Unassembled WGS sequence"/>
</dbReference>
<protein>
    <submittedName>
        <fullName evidence="1">Uncharacterized protein</fullName>
    </submittedName>
</protein>